<feature type="transmembrane region" description="Helical" evidence="1">
    <location>
        <begin position="189"/>
        <end position="211"/>
    </location>
</feature>
<gene>
    <name evidence="2" type="ORF">SAMN04489868_1546</name>
</gene>
<accession>A0A1I3DVE6</accession>
<dbReference type="Proteomes" id="UP000198668">
    <property type="component" value="Unassembled WGS sequence"/>
</dbReference>
<dbReference type="AlphaFoldDB" id="A0A1I3DVE6"/>
<keyword evidence="3" id="KW-1185">Reference proteome</keyword>
<feature type="transmembrane region" description="Helical" evidence="1">
    <location>
        <begin position="12"/>
        <end position="35"/>
    </location>
</feature>
<feature type="transmembrane region" description="Helical" evidence="1">
    <location>
        <begin position="124"/>
        <end position="143"/>
    </location>
</feature>
<evidence type="ECO:0000313" key="2">
    <source>
        <dbReference type="EMBL" id="SFH90613.1"/>
    </source>
</evidence>
<organism evidence="2 3">
    <name type="scientific">Pisciglobus halotolerans</name>
    <dbReference type="NCBI Taxonomy" id="745365"/>
    <lineage>
        <taxon>Bacteria</taxon>
        <taxon>Bacillati</taxon>
        <taxon>Bacillota</taxon>
        <taxon>Bacilli</taxon>
        <taxon>Lactobacillales</taxon>
        <taxon>Carnobacteriaceae</taxon>
    </lineage>
</organism>
<evidence type="ECO:0008006" key="4">
    <source>
        <dbReference type="Google" id="ProtNLM"/>
    </source>
</evidence>
<dbReference type="OrthoDB" id="2156454at2"/>
<keyword evidence="1" id="KW-0472">Membrane</keyword>
<name>A0A1I3DVE6_9LACT</name>
<proteinExistence type="predicted"/>
<feature type="transmembrane region" description="Helical" evidence="1">
    <location>
        <begin position="71"/>
        <end position="93"/>
    </location>
</feature>
<evidence type="ECO:0000256" key="1">
    <source>
        <dbReference type="SAM" id="Phobius"/>
    </source>
</evidence>
<dbReference type="RefSeq" id="WP_092093708.1">
    <property type="nucleotide sequence ID" value="NZ_FOQE01000054.1"/>
</dbReference>
<feature type="transmembrane region" description="Helical" evidence="1">
    <location>
        <begin position="217"/>
        <end position="238"/>
    </location>
</feature>
<protein>
    <recommendedName>
        <fullName evidence="4">1,4-dihydroxy-2-naphthoate octaprenyltransferase</fullName>
    </recommendedName>
</protein>
<keyword evidence="1" id="KW-1133">Transmembrane helix</keyword>
<keyword evidence="1" id="KW-0812">Transmembrane</keyword>
<sequence length="272" mass="31944">MFKNSISSLERILYNPLFIVLMTPLTYMLVGTVYALRFTHFHFLPFVSLYIFLLIHQFLKKRVTEVDVLSKDFLTSTWILLGLVSLFLLIYFIFYVSKLVGILLILYSILIHFHFYLKQMELPFLSNVLLSFFKGLILTFASFFIQIPFIPTGLFKWSIPLILINFLVESCEYDPLSIKNYPLSDKISFSTRLLLMLTIGLSYFIVLFGLFSTFQFYLLFFVLTIPALIKVVQAYYLHDHDQNTNLKKRQVHGFAIVYYLVFSLTAFSSLFF</sequence>
<feature type="transmembrane region" description="Helical" evidence="1">
    <location>
        <begin position="250"/>
        <end position="271"/>
    </location>
</feature>
<feature type="transmembrane region" description="Helical" evidence="1">
    <location>
        <begin position="41"/>
        <end position="59"/>
    </location>
</feature>
<feature type="transmembrane region" description="Helical" evidence="1">
    <location>
        <begin position="99"/>
        <end position="117"/>
    </location>
</feature>
<evidence type="ECO:0000313" key="3">
    <source>
        <dbReference type="Proteomes" id="UP000198668"/>
    </source>
</evidence>
<dbReference type="EMBL" id="FOQE01000054">
    <property type="protein sequence ID" value="SFH90613.1"/>
    <property type="molecule type" value="Genomic_DNA"/>
</dbReference>
<reference evidence="2 3" key="1">
    <citation type="submission" date="2016-10" db="EMBL/GenBank/DDBJ databases">
        <authorList>
            <person name="de Groot N.N."/>
        </authorList>
    </citation>
    <scope>NUCLEOTIDE SEQUENCE [LARGE SCALE GENOMIC DNA]</scope>
    <source>
        <strain evidence="2 3">DSM 27630</strain>
    </source>
</reference>